<feature type="transmembrane region" description="Helical" evidence="1">
    <location>
        <begin position="12"/>
        <end position="31"/>
    </location>
</feature>
<evidence type="ECO:0000313" key="3">
    <source>
        <dbReference type="Proteomes" id="UP000585905"/>
    </source>
</evidence>
<feature type="transmembrane region" description="Helical" evidence="1">
    <location>
        <begin position="37"/>
        <end position="55"/>
    </location>
</feature>
<keyword evidence="2" id="KW-0378">Hydrolase</keyword>
<evidence type="ECO:0000256" key="1">
    <source>
        <dbReference type="SAM" id="Phobius"/>
    </source>
</evidence>
<protein>
    <submittedName>
        <fullName evidence="2">Zn-dependent protease with chaperone function</fullName>
    </submittedName>
</protein>
<keyword evidence="1" id="KW-0812">Transmembrane</keyword>
<keyword evidence="1" id="KW-0472">Membrane</keyword>
<dbReference type="AlphaFoldDB" id="A0A839EC19"/>
<dbReference type="GO" id="GO:0006508">
    <property type="term" value="P:proteolysis"/>
    <property type="evidence" value="ECO:0007669"/>
    <property type="project" value="UniProtKB-KW"/>
</dbReference>
<sequence>MYRQIARNKRWSILLIALFCLAVIGLGLFASWVFAELWPLVLIVIACPLYVWQALTNATKSAAETAGLRTVTAEEERCLHRIVETTAIRAGIPTPRIGVIDEDAPNAFAASLKPGDAVLAVTREF</sequence>
<proteinExistence type="predicted"/>
<name>A0A839EC19_9MICO</name>
<keyword evidence="3" id="KW-1185">Reference proteome</keyword>
<dbReference type="PANTHER" id="PTHR43221:SF2">
    <property type="entry name" value="PROTEASE HTPX HOMOLOG"/>
    <property type="match status" value="1"/>
</dbReference>
<dbReference type="RefSeq" id="WP_182489716.1">
    <property type="nucleotide sequence ID" value="NZ_BAAAOV010000017.1"/>
</dbReference>
<reference evidence="2 3" key="1">
    <citation type="submission" date="2020-07" db="EMBL/GenBank/DDBJ databases">
        <title>Sequencing the genomes of 1000 actinobacteria strains.</title>
        <authorList>
            <person name="Klenk H.-P."/>
        </authorList>
    </citation>
    <scope>NUCLEOTIDE SEQUENCE [LARGE SCALE GENOMIC DNA]</scope>
    <source>
        <strain evidence="2 3">DSM 19663</strain>
    </source>
</reference>
<keyword evidence="1" id="KW-1133">Transmembrane helix</keyword>
<dbReference type="Gene3D" id="3.30.2010.10">
    <property type="entry name" value="Metalloproteases ('zincins'), catalytic domain"/>
    <property type="match status" value="1"/>
</dbReference>
<dbReference type="PANTHER" id="PTHR43221">
    <property type="entry name" value="PROTEASE HTPX"/>
    <property type="match status" value="1"/>
</dbReference>
<dbReference type="InterPro" id="IPR050083">
    <property type="entry name" value="HtpX_protease"/>
</dbReference>
<keyword evidence="2" id="KW-0645">Protease</keyword>
<dbReference type="Proteomes" id="UP000585905">
    <property type="component" value="Unassembled WGS sequence"/>
</dbReference>
<dbReference type="EMBL" id="JACGWX010000001">
    <property type="protein sequence ID" value="MBA8846875.1"/>
    <property type="molecule type" value="Genomic_DNA"/>
</dbReference>
<accession>A0A839EC19</accession>
<organism evidence="2 3">
    <name type="scientific">Microcella alkalica</name>
    <dbReference type="NCBI Taxonomy" id="355930"/>
    <lineage>
        <taxon>Bacteria</taxon>
        <taxon>Bacillati</taxon>
        <taxon>Actinomycetota</taxon>
        <taxon>Actinomycetes</taxon>
        <taxon>Micrococcales</taxon>
        <taxon>Microbacteriaceae</taxon>
        <taxon>Microcella</taxon>
    </lineage>
</organism>
<gene>
    <name evidence="2" type="ORF">FHX53_000439</name>
</gene>
<dbReference type="GO" id="GO:0008233">
    <property type="term" value="F:peptidase activity"/>
    <property type="evidence" value="ECO:0007669"/>
    <property type="project" value="UniProtKB-KW"/>
</dbReference>
<evidence type="ECO:0000313" key="2">
    <source>
        <dbReference type="EMBL" id="MBA8846875.1"/>
    </source>
</evidence>
<comment type="caution">
    <text evidence="2">The sequence shown here is derived from an EMBL/GenBank/DDBJ whole genome shotgun (WGS) entry which is preliminary data.</text>
</comment>